<protein>
    <submittedName>
        <fullName evidence="1">Uncharacterized protein</fullName>
    </submittedName>
</protein>
<dbReference type="EMBL" id="RHQL01000025">
    <property type="protein sequence ID" value="RRV04038.1"/>
    <property type="molecule type" value="Genomic_DNA"/>
</dbReference>
<gene>
    <name evidence="1" type="ORF">EGJ28_22750</name>
</gene>
<evidence type="ECO:0000313" key="2">
    <source>
        <dbReference type="Proteomes" id="UP000276506"/>
    </source>
</evidence>
<reference evidence="1 2" key="1">
    <citation type="submission" date="2018-10" db="EMBL/GenBank/DDBJ databases">
        <title>Transmission dynamics of multidrug resistant bacteria on intensive care unit surfaces.</title>
        <authorList>
            <person name="D'Souza A.W."/>
            <person name="Potter R.F."/>
            <person name="Wallace M."/>
            <person name="Shupe A."/>
            <person name="Patel S."/>
            <person name="Sun S."/>
            <person name="Gul D."/>
            <person name="Kwon J.H."/>
            <person name="Andleeb S."/>
            <person name="Burnham C.-A.D."/>
            <person name="Dantas G."/>
        </authorList>
    </citation>
    <scope>NUCLEOTIDE SEQUENCE [LARGE SCALE GENOMIC DNA]</scope>
    <source>
        <strain evidence="1 2">PX_177</strain>
    </source>
</reference>
<accession>A0A3R8VLI4</accession>
<name>A0A3R8VLI4_9GAMM</name>
<evidence type="ECO:0000313" key="1">
    <source>
        <dbReference type="EMBL" id="RRV04038.1"/>
    </source>
</evidence>
<dbReference type="Proteomes" id="UP000276506">
    <property type="component" value="Unassembled WGS sequence"/>
</dbReference>
<sequence length="107" mass="11852">MRLLARKLSQHRDWPRHRFLGSQGLNYGWSNIFVNLCCSRIGASFDVAVALCQTMLSRLAPKTSVFLSVFKGACVNLCCCQPTSSGYVEGACLISAEDSQAWVNEME</sequence>
<proteinExistence type="predicted"/>
<feature type="non-terminal residue" evidence="1">
    <location>
        <position position="107"/>
    </location>
</feature>
<organism evidence="1 2">
    <name type="scientific">Stutzerimonas xanthomarina</name>
    <dbReference type="NCBI Taxonomy" id="271420"/>
    <lineage>
        <taxon>Bacteria</taxon>
        <taxon>Pseudomonadati</taxon>
        <taxon>Pseudomonadota</taxon>
        <taxon>Gammaproteobacteria</taxon>
        <taxon>Pseudomonadales</taxon>
        <taxon>Pseudomonadaceae</taxon>
        <taxon>Stutzerimonas</taxon>
    </lineage>
</organism>
<comment type="caution">
    <text evidence="1">The sequence shown here is derived from an EMBL/GenBank/DDBJ whole genome shotgun (WGS) entry which is preliminary data.</text>
</comment>
<dbReference type="AlphaFoldDB" id="A0A3R8VLI4"/>